<name>A0A5A5TJU6_9CHLR</name>
<dbReference type="AlphaFoldDB" id="A0A5A5TJU6"/>
<keyword evidence="2" id="KW-1185">Reference proteome</keyword>
<sequence>MCINKLHKDATHTEAAMSLAVKVKLELPVSSEKFSGKELIPILPTGSIDCCAHWYSSFYL</sequence>
<comment type="caution">
    <text evidence="1">The sequence shown here is derived from an EMBL/GenBank/DDBJ whole genome shotgun (WGS) entry which is preliminary data.</text>
</comment>
<proteinExistence type="predicted"/>
<organism evidence="1 2">
    <name type="scientific">Dictyobacter arantiisoli</name>
    <dbReference type="NCBI Taxonomy" id="2014874"/>
    <lineage>
        <taxon>Bacteria</taxon>
        <taxon>Bacillati</taxon>
        <taxon>Chloroflexota</taxon>
        <taxon>Ktedonobacteria</taxon>
        <taxon>Ktedonobacterales</taxon>
        <taxon>Dictyobacteraceae</taxon>
        <taxon>Dictyobacter</taxon>
    </lineage>
</organism>
<evidence type="ECO:0000313" key="1">
    <source>
        <dbReference type="EMBL" id="GCF11891.1"/>
    </source>
</evidence>
<dbReference type="Proteomes" id="UP000322530">
    <property type="component" value="Unassembled WGS sequence"/>
</dbReference>
<protein>
    <submittedName>
        <fullName evidence="1">Uncharacterized protein</fullName>
    </submittedName>
</protein>
<accession>A0A5A5TJU6</accession>
<dbReference type="EMBL" id="BIXY01000166">
    <property type="protein sequence ID" value="GCF11891.1"/>
    <property type="molecule type" value="Genomic_DNA"/>
</dbReference>
<reference evidence="1 2" key="1">
    <citation type="submission" date="2019-01" db="EMBL/GenBank/DDBJ databases">
        <title>Draft genome sequence of Dictyobacter sp. Uno17.</title>
        <authorList>
            <person name="Wang C.M."/>
            <person name="Zheng Y."/>
            <person name="Sakai Y."/>
            <person name="Abe K."/>
            <person name="Yokota A."/>
            <person name="Yabe S."/>
        </authorList>
    </citation>
    <scope>NUCLEOTIDE SEQUENCE [LARGE SCALE GENOMIC DNA]</scope>
    <source>
        <strain evidence="1 2">Uno17</strain>
    </source>
</reference>
<evidence type="ECO:0000313" key="2">
    <source>
        <dbReference type="Proteomes" id="UP000322530"/>
    </source>
</evidence>
<gene>
    <name evidence="1" type="ORF">KDI_54550</name>
</gene>